<feature type="region of interest" description="Disordered" evidence="1">
    <location>
        <begin position="200"/>
        <end position="261"/>
    </location>
</feature>
<organism evidence="2 3">
    <name type="scientific">Klebsiella phage vB_KpM_FBKp24</name>
    <dbReference type="NCBI Taxonomy" id="2801834"/>
    <lineage>
        <taxon>Viruses</taxon>
        <taxon>Duplodnaviria</taxon>
        <taxon>Heunggongvirae</taxon>
        <taxon>Uroviricota</taxon>
        <taxon>Caudoviricetes</taxon>
        <taxon>Chimalliviridae</taxon>
        <taxon>Maaswegvirus</taxon>
        <taxon>Maaswegvirus Kp24</taxon>
    </lineage>
</organism>
<name>A0A7U0J5E7_9CAUD</name>
<evidence type="ECO:0000313" key="2">
    <source>
        <dbReference type="EMBL" id="QQV92099.1"/>
    </source>
</evidence>
<feature type="compositionally biased region" description="Gly residues" evidence="1">
    <location>
        <begin position="219"/>
        <end position="229"/>
    </location>
</feature>
<dbReference type="EMBL" id="MW394391">
    <property type="protein sequence ID" value="QQV92099.1"/>
    <property type="molecule type" value="Genomic_DNA"/>
</dbReference>
<evidence type="ECO:0000313" key="3">
    <source>
        <dbReference type="Proteomes" id="UP000596381"/>
    </source>
</evidence>
<gene>
    <name evidence="2" type="ORF">vBKpMFBKp24_075</name>
</gene>
<accession>A0A7U0J5E7</accession>
<evidence type="ECO:0000256" key="1">
    <source>
        <dbReference type="SAM" id="MobiDB-lite"/>
    </source>
</evidence>
<reference evidence="2 3" key="1">
    <citation type="submission" date="2020-12" db="EMBL/GenBank/DDBJ databases">
        <title>Genomic characterization of four novel bacteriophages infecting Klebsiella pneumoniae.</title>
        <authorList>
            <person name="Estrada Bonilla B."/>
            <person name="Costa A.R."/>
            <person name="van Rossum T."/>
            <person name="Hagedoorn S."/>
            <person name="Wallinga H."/>
            <person name="Xiao M."/>
            <person name="Song W."/>
            <person name="Haas P.-J."/>
            <person name="Nobrega F.L."/>
            <person name="Brouns S.J.J."/>
        </authorList>
    </citation>
    <scope>NUCLEOTIDE SEQUENCE [LARGE SCALE GENOMIC DNA]</scope>
</reference>
<keyword evidence="3" id="KW-1185">Reference proteome</keyword>
<proteinExistence type="predicted"/>
<sequence length="261" mass="29298">MAYNNNFDLGRPLRAMDAWDCRLSAPATASSDGKEPFLFVDFRYHKVDGNHVKVRDIKMGVNLRKQGREGKIDFFPTISQFRMITMAIEDAALGRLPDNIMKLESMSTFMFGKKLDRPETEVMVVVGKDQEGVFIGLSMKGRDNIKFYFVPPKMTQLRLASGEVLTNGYVSELSARARADIWWDHVNSMLKAGYMSDQELQEAKDRNKQQNQQNFAKRQGGGNWNGGGQQSQQNSWNNNSGASAPASAPAAQGDFDNDVPW</sequence>
<protein>
    <submittedName>
        <fullName evidence="2">Uncharacterized protein</fullName>
    </submittedName>
</protein>
<dbReference type="Proteomes" id="UP000596381">
    <property type="component" value="Segment"/>
</dbReference>
<feature type="compositionally biased region" description="Low complexity" evidence="1">
    <location>
        <begin position="230"/>
        <end position="253"/>
    </location>
</feature>